<organism evidence="9">
    <name type="scientific">Daphnia magna</name>
    <dbReference type="NCBI Taxonomy" id="35525"/>
    <lineage>
        <taxon>Eukaryota</taxon>
        <taxon>Metazoa</taxon>
        <taxon>Ecdysozoa</taxon>
        <taxon>Arthropoda</taxon>
        <taxon>Crustacea</taxon>
        <taxon>Branchiopoda</taxon>
        <taxon>Diplostraca</taxon>
        <taxon>Cladocera</taxon>
        <taxon>Anomopoda</taxon>
        <taxon>Daphniidae</taxon>
        <taxon>Daphnia</taxon>
    </lineage>
</organism>
<dbReference type="SMART" id="SM01169">
    <property type="entry name" value="DUF1943"/>
    <property type="match status" value="1"/>
</dbReference>
<dbReference type="Pfam" id="PF09172">
    <property type="entry name" value="Vit_open_b-sht"/>
    <property type="match status" value="1"/>
</dbReference>
<dbReference type="GO" id="GO:0005319">
    <property type="term" value="F:lipid transporter activity"/>
    <property type="evidence" value="ECO:0007669"/>
    <property type="project" value="InterPro"/>
</dbReference>
<dbReference type="GO" id="GO:0045735">
    <property type="term" value="F:nutrient reservoir activity"/>
    <property type="evidence" value="ECO:0007669"/>
    <property type="project" value="UniProtKB-KW"/>
</dbReference>
<gene>
    <name evidence="9" type="primary">dmagvtg1</name>
</gene>
<dbReference type="SUPFAM" id="SSF48431">
    <property type="entry name" value="Lipovitellin-phosvitin complex, superhelical domain"/>
    <property type="match status" value="1"/>
</dbReference>
<feature type="domain" description="Vitellogenin" evidence="7">
    <location>
        <begin position="253"/>
        <end position="1030"/>
    </location>
</feature>
<dbReference type="PANTHER" id="PTHR23345">
    <property type="entry name" value="VITELLOGENIN-RELATED"/>
    <property type="match status" value="1"/>
</dbReference>
<name>Q1JUB1_9CRUS</name>
<evidence type="ECO:0000256" key="3">
    <source>
        <dbReference type="ARBA" id="ARBA00023157"/>
    </source>
</evidence>
<feature type="signal peptide" evidence="6">
    <location>
        <begin position="1"/>
        <end position="17"/>
    </location>
</feature>
<evidence type="ECO:0000256" key="5">
    <source>
        <dbReference type="PROSITE-ProRule" id="PRU00557"/>
    </source>
</evidence>
<dbReference type="InterPro" id="IPR036423">
    <property type="entry name" value="SOD-like_Cu/Zn_dom_sf"/>
</dbReference>
<evidence type="ECO:0000256" key="4">
    <source>
        <dbReference type="ARBA" id="ARBA00023180"/>
    </source>
</evidence>
<dbReference type="SUPFAM" id="SSF56968">
    <property type="entry name" value="Lipovitellin-phosvitin complex, beta-sheet shell regions"/>
    <property type="match status" value="2"/>
</dbReference>
<dbReference type="Gene3D" id="2.30.230.10">
    <property type="entry name" value="Lipovitellin, beta-sheet shell regions, chain A"/>
    <property type="match status" value="1"/>
</dbReference>
<comment type="caution">
    <text evidence="5">Lacks conserved residue(s) required for the propagation of feature annotation.</text>
</comment>
<dbReference type="FunFam" id="2.30.230.10:FF:000005">
    <property type="entry name" value="Putative Copper-zinc cu-zn superoxide dismutase"/>
    <property type="match status" value="1"/>
</dbReference>
<dbReference type="SMART" id="SM00638">
    <property type="entry name" value="LPD_N"/>
    <property type="match status" value="1"/>
</dbReference>
<reference evidence="9" key="1">
    <citation type="journal article" date="2006" name="Biochem. Biophys. Res. Commun.">
        <title>Organization and repression by juvenile hormone of a vitellogenin gene cluster in the crustacean, Daphnia magna.</title>
        <authorList>
            <person name="Tokishita S."/>
            <person name="Kato Y."/>
            <person name="Kobayashi T."/>
            <person name="Nakamura S."/>
            <person name="Ohta T."/>
            <person name="Yamagata H."/>
        </authorList>
    </citation>
    <scope>NUCLEOTIDE SEQUENCE</scope>
</reference>
<keyword evidence="1 6" id="KW-0732">Signal</keyword>
<evidence type="ECO:0000259" key="7">
    <source>
        <dbReference type="PROSITE" id="PS51211"/>
    </source>
</evidence>
<keyword evidence="2" id="KW-0758">Storage protein</keyword>
<dbReference type="PROSITE" id="PS51233">
    <property type="entry name" value="VWFD"/>
    <property type="match status" value="1"/>
</dbReference>
<evidence type="ECO:0000256" key="1">
    <source>
        <dbReference type="ARBA" id="ARBA00022729"/>
    </source>
</evidence>
<dbReference type="OrthoDB" id="160294at2759"/>
<dbReference type="EMBL" id="AB252737">
    <property type="protein sequence ID" value="BAE94323.1"/>
    <property type="molecule type" value="Genomic_DNA"/>
</dbReference>
<evidence type="ECO:0000256" key="6">
    <source>
        <dbReference type="SAM" id="SignalP"/>
    </source>
</evidence>
<dbReference type="Gene3D" id="2.60.40.200">
    <property type="entry name" value="Superoxide dismutase, copper/zinc binding domain"/>
    <property type="match status" value="1"/>
</dbReference>
<proteinExistence type="predicted"/>
<evidence type="ECO:0000259" key="8">
    <source>
        <dbReference type="PROSITE" id="PS51233"/>
    </source>
</evidence>
<dbReference type="InterPro" id="IPR001747">
    <property type="entry name" value="Vitellogenin_N"/>
</dbReference>
<dbReference type="PANTHER" id="PTHR23345:SF15">
    <property type="entry name" value="VITELLOGENIN 1-RELATED"/>
    <property type="match status" value="1"/>
</dbReference>
<dbReference type="Gene3D" id="1.25.10.20">
    <property type="entry name" value="Vitellinogen, superhelical"/>
    <property type="match status" value="1"/>
</dbReference>
<dbReference type="GO" id="GO:0046872">
    <property type="term" value="F:metal ion binding"/>
    <property type="evidence" value="ECO:0007669"/>
    <property type="project" value="InterPro"/>
</dbReference>
<dbReference type="InterPro" id="IPR015255">
    <property type="entry name" value="Vitellinogen_open_b-sht"/>
</dbReference>
<dbReference type="Pfam" id="PF00080">
    <property type="entry name" value="Sod_Cu"/>
    <property type="match status" value="1"/>
</dbReference>
<accession>Q1JUB1</accession>
<dbReference type="SMART" id="SM00216">
    <property type="entry name" value="VWD"/>
    <property type="match status" value="1"/>
</dbReference>
<evidence type="ECO:0000256" key="2">
    <source>
        <dbReference type="ARBA" id="ARBA00022761"/>
    </source>
</evidence>
<dbReference type="InterPro" id="IPR050733">
    <property type="entry name" value="Vitellogenin/Apolipophorin"/>
</dbReference>
<dbReference type="Pfam" id="PF01347">
    <property type="entry name" value="Vitellogenin_N"/>
    <property type="match status" value="2"/>
</dbReference>
<dbReference type="InterPro" id="IPR001846">
    <property type="entry name" value="VWF_type-D"/>
</dbReference>
<protein>
    <submittedName>
        <fullName evidence="9">Vitellogenin fused with superoxide dismutase</fullName>
    </submittedName>
</protein>
<evidence type="ECO:0000313" key="9">
    <source>
        <dbReference type="EMBL" id="BAE94323.1"/>
    </source>
</evidence>
<dbReference type="InterPro" id="IPR015816">
    <property type="entry name" value="Vitellinogen_b-sht_N"/>
</dbReference>
<dbReference type="PROSITE" id="PS51211">
    <property type="entry name" value="VITELLOGENIN"/>
    <property type="match status" value="1"/>
</dbReference>
<keyword evidence="4" id="KW-0325">Glycoprotein</keyword>
<dbReference type="SMR" id="Q1JUB1"/>
<feature type="chain" id="PRO_5004192554" evidence="6">
    <location>
        <begin position="18"/>
        <end position="2001"/>
    </location>
</feature>
<dbReference type="InterPro" id="IPR001424">
    <property type="entry name" value="SOD_Cu_Zn_dom"/>
</dbReference>
<reference evidence="9" key="2">
    <citation type="submission" date="2006-03" db="EMBL/GenBank/DDBJ databases">
        <authorList>
            <person name="Tokishita S."/>
            <person name="Yamagata H."/>
        </authorList>
    </citation>
    <scope>NUCLEOTIDE SEQUENCE</scope>
</reference>
<sequence length="2001" mass="224824">MRLHTVFLVFALGCVAARSPHKPTEGPRRALVTIEGMDISGKLMMEQASISSPVKIRGVIYGLEPGRHGLHVHAGTTLGDQCDSVGGQFVPAEKYESERSVGYLGNIKTFTGVPSRTDVSLISSLVSLFEESPRSILGHAIVIHQLPDDRARATKNVDLENRLIACGLLTLSQVEEPITIDRESTTYGSERAFKKIEQGILNGEQSWENVRHPHYGAIEGQKVPSNLNLEGVERPTNVDSLTLETAAPTRKVWMAGYTYEYDYAGWTSTGIMGISTKVSGGSIKGRLTIEPVDESTAVVALLATKGKQFNEDVMEKYSEVDPGQEVRIIDQEHLEKPFQVKFVSGKVETVAIGKEEPLWIVNFKRALAAQIQLQLDGVSGVFQQAEYDNYYAENTAYHAMEGSVTGECQTWYHISRLPVEVVEAEPKLLPAPELCQNFPVYEIVKNRDLDNCRILPVFNYNSNQGLRRNLVNGAGCENKISHSDTVRIIGCTSNEGHFIVQRIKSIDKLVVKPFSYETEATEGLTVQHLTLRSATPTGYSKLVSRISSDVHIYQTLAYSYDDDYKTHGPLMGKPTLRNVNSPMIMEVEPEILKKEALRLLSEIISDVESEAYYVDPSTKHTSEKINMLRRALASLDYNELMGFVAQVWESKEWSTSNQIVVDALMLSGTNPSLMLVREYILQGKIAGEQAVQAISALVPTVETPTKELLTSLMEFLKSEVVQSHRQLKITTALSLSRLVYQACVNTTHSLNMFPKLVMGEFCNPSDSIVASQLVPYLAEQAKIAKDAGERMAFLTALGNIGHEIIVPFVKPFITSCEPSSHYESEWYERNQRDLVTLSKKEMRKKWIEAKKTLNLKKYEQEQEDIVLSRAESEDWEDEALCNLVRAKAIFALSTLAVQKKEIVGTLLMPIFFNKAEETEVRLAALTLLFVSNPPQAFWSRVALSTWYEPNDQISHFIYTTIASRVANKNPLNREETVRAEAVIALMKPMFWTSHAALNYQKAGFSEKTRLGYVTETVNFPGFESFVPSHHYSSLSVAMGPWFTKLMEISIDSKHAEKFIDRLVGKPGLRFKSNKDESSIISPELEKIHEELKIEARATGQPELYIYLNFLDNYQRFLTINPNTIFRMIEKQILQSGFRENAGKLEINFHKYWPLLDSFARIPSAMGLAYTWASHHSVFVSLKSNVEGGFFMSSWSAKVEGALKPVVVSKMSTRLMVETPFSRAYPTTGVDMEWAAALPGRFAIEGDMKTGKIQTTWETLGDKLRIVKHSVVPFTTVRKISDFTPAILLSETKRISYVEEPKENKVTFGEKHLGMDFVFVERGERLAVVQPSVYSKDWFGTLAFAAMPSTIRQREWSLYLDNASSETKAIKTIISISSKSDSKFEKPLTGHLHAKSLFDTIYGEQIMSQEYLRQQDSQWESQKFQHIFQTLTNPTGYSLDFTAELVPKSSSIKARRIGSSIVYGMDGKSHRGSLMVEKRDEVEGQNNFVLCAEVDAQFPDNLVFKRKELIKDETERRSTIKIGFGKSCTDDRKITVATTWTRSEEDISPSLRNQWEKTQCQKQETLGRGMSDECIAARRLSSILNKAVMTIKYNEMPAVVRNATIKASNLVRHWLGPYMSDNQVEVMNTENQITVESVYYPLAGSMDVKVFKPYSNVFFRGIEIHPVAEVILPKRMAVPRSVLAAPGVCLIGSETVTTFDGLFYNASFSGCDQVLTKDCSGRYKFAVLSRVEGDKKIVTVLLNKEKIEIFPAQQKVNVNGMEISVTSESYTVKNAENEVLAVIKKTADNFIEVDSPISHMIRVLTDAKEVVVLASPIHRGRLCGLCGSQNGDKVTDLTGPRQCAIPRDLMDVAYELRQPAGCKSDISSRDVAELRRIQEECLKEKSETVFGISDVSPLLPKFQQNIYSSQTFRRPSQWTVYRNKMVVQDNKRCFSTESVPKCAEGARAQETVEKKLGFHCLPKNILSEKLNEEMSSRPLDELMGKQVDMVRVYSVPTACLPF</sequence>
<dbReference type="InterPro" id="IPR011030">
    <property type="entry name" value="Lipovitellin_superhlx_dom"/>
</dbReference>
<dbReference type="InterPro" id="IPR015819">
    <property type="entry name" value="Lipid_transp_b-sht_shell"/>
</dbReference>
<dbReference type="GO" id="GO:0006801">
    <property type="term" value="P:superoxide metabolic process"/>
    <property type="evidence" value="ECO:0007669"/>
    <property type="project" value="InterPro"/>
</dbReference>
<feature type="domain" description="VWFD" evidence="8">
    <location>
        <begin position="1686"/>
        <end position="1862"/>
    </location>
</feature>
<keyword evidence="3" id="KW-1015">Disulfide bond</keyword>
<dbReference type="SUPFAM" id="SSF49329">
    <property type="entry name" value="Cu,Zn superoxide dismutase-like"/>
    <property type="match status" value="1"/>
</dbReference>
<dbReference type="Pfam" id="PF00094">
    <property type="entry name" value="VWD"/>
    <property type="match status" value="1"/>
</dbReference>